<keyword evidence="1" id="KW-1133">Transmembrane helix</keyword>
<organism evidence="2 3">
    <name type="scientific">Halosimplex pelagicum</name>
    <dbReference type="NCBI Taxonomy" id="869886"/>
    <lineage>
        <taxon>Archaea</taxon>
        <taxon>Methanobacteriati</taxon>
        <taxon>Methanobacteriota</taxon>
        <taxon>Stenosarchaea group</taxon>
        <taxon>Halobacteria</taxon>
        <taxon>Halobacteriales</taxon>
        <taxon>Haloarculaceae</taxon>
        <taxon>Halosimplex</taxon>
    </lineage>
</organism>
<evidence type="ECO:0000313" key="3">
    <source>
        <dbReference type="Proteomes" id="UP000509346"/>
    </source>
</evidence>
<gene>
    <name evidence="2" type="ORF">HZS54_07630</name>
</gene>
<dbReference type="RefSeq" id="WP_179921564.1">
    <property type="nucleotide sequence ID" value="NZ_CP058909.1"/>
</dbReference>
<evidence type="ECO:0000256" key="1">
    <source>
        <dbReference type="SAM" id="Phobius"/>
    </source>
</evidence>
<protein>
    <submittedName>
        <fullName evidence="2">Uncharacterized protein</fullName>
    </submittedName>
</protein>
<evidence type="ECO:0000313" key="2">
    <source>
        <dbReference type="EMBL" id="QLH81504.1"/>
    </source>
</evidence>
<dbReference type="EMBL" id="CP058909">
    <property type="protein sequence ID" value="QLH81504.1"/>
    <property type="molecule type" value="Genomic_DNA"/>
</dbReference>
<reference evidence="2 3" key="1">
    <citation type="submission" date="2020-07" db="EMBL/GenBank/DDBJ databases">
        <title>Halosimplex litoreum sp. nov. and Halosimplex rubrum sp. nov., isolated from different salt environments.</title>
        <authorList>
            <person name="Cui H."/>
        </authorList>
    </citation>
    <scope>NUCLEOTIDE SEQUENCE [LARGE SCALE GENOMIC DNA]</scope>
    <source>
        <strain evidence="2 3">R2</strain>
    </source>
</reference>
<keyword evidence="1" id="KW-0472">Membrane</keyword>
<dbReference type="GeneID" id="56082449"/>
<dbReference type="OrthoDB" id="237584at2157"/>
<keyword evidence="3" id="KW-1185">Reference proteome</keyword>
<proteinExistence type="predicted"/>
<name>A0A7D5P8P6_9EURY</name>
<accession>A0A7D5P8P6</accession>
<feature type="transmembrane region" description="Helical" evidence="1">
    <location>
        <begin position="123"/>
        <end position="150"/>
    </location>
</feature>
<dbReference type="KEGG" id="hpel:HZS54_07630"/>
<dbReference type="AlphaFoldDB" id="A0A7D5P8P6"/>
<keyword evidence="1" id="KW-0812">Transmembrane</keyword>
<sequence length="154" mass="15846">MDRRTAALAAVLVGVGLMAAPALAQFQAPTGDPVSFQVWTDEPPPENASWGSPTTVNASAVPDAVVAEIRDAGAGDGGGVVRTRTTVIDETLYPALESSPEAVYVRDGSTWYRLSRTWGTGGFVAAPLVLGGVSFFAGLVVTALGGWYGLYGGE</sequence>
<dbReference type="Proteomes" id="UP000509346">
    <property type="component" value="Chromosome"/>
</dbReference>